<proteinExistence type="predicted"/>
<feature type="region of interest" description="Disordered" evidence="1">
    <location>
        <begin position="43"/>
        <end position="71"/>
    </location>
</feature>
<reference evidence="2" key="2">
    <citation type="submission" date="2020-09" db="EMBL/GenBank/DDBJ databases">
        <authorList>
            <person name="Sun Q."/>
            <person name="Zhou Y."/>
        </authorList>
    </citation>
    <scope>NUCLEOTIDE SEQUENCE</scope>
    <source>
        <strain evidence="2">CGMCC 4.7368</strain>
    </source>
</reference>
<reference evidence="2" key="1">
    <citation type="journal article" date="2014" name="Int. J. Syst. Evol. Microbiol.">
        <title>Complete genome sequence of Corynebacterium casei LMG S-19264T (=DSM 44701T), isolated from a smear-ripened cheese.</title>
        <authorList>
            <consortium name="US DOE Joint Genome Institute (JGI-PGF)"/>
            <person name="Walter F."/>
            <person name="Albersmeier A."/>
            <person name="Kalinowski J."/>
            <person name="Ruckert C."/>
        </authorList>
    </citation>
    <scope>NUCLEOTIDE SEQUENCE</scope>
    <source>
        <strain evidence="2">CGMCC 4.7368</strain>
    </source>
</reference>
<evidence type="ECO:0000313" key="2">
    <source>
        <dbReference type="EMBL" id="GGO62626.1"/>
    </source>
</evidence>
<dbReference type="Proteomes" id="UP000646523">
    <property type="component" value="Unassembled WGS sequence"/>
</dbReference>
<dbReference type="AlphaFoldDB" id="A0A917YSB1"/>
<dbReference type="EMBL" id="BMNH01000001">
    <property type="protein sequence ID" value="GGO62626.1"/>
    <property type="molecule type" value="Genomic_DNA"/>
</dbReference>
<gene>
    <name evidence="2" type="ORF">GCM10012289_07730</name>
</gene>
<evidence type="ECO:0000256" key="1">
    <source>
        <dbReference type="SAM" id="MobiDB-lite"/>
    </source>
</evidence>
<keyword evidence="3" id="KW-1185">Reference proteome</keyword>
<organism evidence="2 3">
    <name type="scientific">Nonomuraea cavernae</name>
    <dbReference type="NCBI Taxonomy" id="2045107"/>
    <lineage>
        <taxon>Bacteria</taxon>
        <taxon>Bacillati</taxon>
        <taxon>Actinomycetota</taxon>
        <taxon>Actinomycetes</taxon>
        <taxon>Streptosporangiales</taxon>
        <taxon>Streptosporangiaceae</taxon>
        <taxon>Nonomuraea</taxon>
    </lineage>
</organism>
<sequence length="71" mass="8498">MFVFLVVRVVSRRRWPRRASCYVVSKRGVGRFRLPREQGERGDVYRTDHGEVPDIDRHHFGDSHPLRHGHY</sequence>
<comment type="caution">
    <text evidence="2">The sequence shown here is derived from an EMBL/GenBank/DDBJ whole genome shotgun (WGS) entry which is preliminary data.</text>
</comment>
<accession>A0A917YSB1</accession>
<name>A0A917YSB1_9ACTN</name>
<feature type="compositionally biased region" description="Basic and acidic residues" evidence="1">
    <location>
        <begin position="43"/>
        <end position="65"/>
    </location>
</feature>
<protein>
    <submittedName>
        <fullName evidence="2">Uncharacterized protein</fullName>
    </submittedName>
</protein>
<evidence type="ECO:0000313" key="3">
    <source>
        <dbReference type="Proteomes" id="UP000646523"/>
    </source>
</evidence>